<keyword evidence="14" id="KW-1185">Reference proteome</keyword>
<comment type="function">
    <text evidence="10">Catalyzes the attachment of proline to tRNA(Pro) in a two-step reaction: proline is first activated by ATP to form Pro-AMP and then transferred to the acceptor end of tRNA(Pro). As ProRS can inadvertently accommodate and process non-cognate amino acids such as alanine and cysteine, to avoid such errors it has two additional distinct editing activities against alanine. One activity is designated as 'pretransfer' editing and involves the tRNA(Pro)-independent hydrolysis of activated Ala-AMP. The other activity is designated 'posttransfer' editing and involves deacylation of mischarged Ala-tRNA(Pro). The misacylated Cys-tRNA(Pro) is not edited by ProRS.</text>
</comment>
<dbReference type="OrthoDB" id="9809052at2"/>
<evidence type="ECO:0000256" key="9">
    <source>
        <dbReference type="ARBA" id="ARBA00047671"/>
    </source>
</evidence>
<evidence type="ECO:0000256" key="10">
    <source>
        <dbReference type="HAMAP-Rule" id="MF_01569"/>
    </source>
</evidence>
<dbReference type="NCBIfam" id="TIGR00409">
    <property type="entry name" value="proS_fam_II"/>
    <property type="match status" value="1"/>
</dbReference>
<dbReference type="Gene3D" id="3.30.930.10">
    <property type="entry name" value="Bira Bifunctional Protein, Domain 2"/>
    <property type="match status" value="2"/>
</dbReference>
<dbReference type="RefSeq" id="WP_159822025.1">
    <property type="nucleotide sequence ID" value="NZ_CABWNB010000001.1"/>
</dbReference>
<dbReference type="EMBL" id="JACHHI010000001">
    <property type="protein sequence ID" value="MBB6477105.1"/>
    <property type="molecule type" value="Genomic_DNA"/>
</dbReference>
<comment type="caution">
    <text evidence="13">The sequence shown here is derived from an EMBL/GenBank/DDBJ whole genome shotgun (WGS) entry which is preliminary data.</text>
</comment>
<dbReference type="AlphaFoldDB" id="A0A841QZJ6"/>
<dbReference type="GO" id="GO:0005829">
    <property type="term" value="C:cytosol"/>
    <property type="evidence" value="ECO:0007669"/>
    <property type="project" value="TreeGrafter"/>
</dbReference>
<dbReference type="GO" id="GO:0002161">
    <property type="term" value="F:aminoacyl-tRNA deacylase activity"/>
    <property type="evidence" value="ECO:0007669"/>
    <property type="project" value="InterPro"/>
</dbReference>
<keyword evidence="6 10" id="KW-0067">ATP-binding</keyword>
<gene>
    <name evidence="10" type="primary">proS</name>
    <name evidence="13" type="ORF">HNR45_000127</name>
</gene>
<comment type="subunit">
    <text evidence="2 10">Homodimer.</text>
</comment>
<keyword evidence="5 10" id="KW-0547">Nucleotide-binding</keyword>
<reference evidence="13 14" key="1">
    <citation type="submission" date="2020-08" db="EMBL/GenBank/DDBJ databases">
        <title>Genomic Encyclopedia of Type Strains, Phase IV (KMG-IV): sequencing the most valuable type-strain genomes for metagenomic binning, comparative biology and taxonomic classification.</title>
        <authorList>
            <person name="Goeker M."/>
        </authorList>
    </citation>
    <scope>NUCLEOTIDE SEQUENCE [LARGE SCALE GENOMIC DNA]</scope>
    <source>
        <strain evidence="13 14">DSM 21255</strain>
    </source>
</reference>
<dbReference type="NCBIfam" id="NF006625">
    <property type="entry name" value="PRK09194.1"/>
    <property type="match status" value="1"/>
</dbReference>
<comment type="catalytic activity">
    <reaction evidence="9 10">
        <text>tRNA(Pro) + L-proline + ATP = L-prolyl-tRNA(Pro) + AMP + diphosphate</text>
        <dbReference type="Rhea" id="RHEA:14305"/>
        <dbReference type="Rhea" id="RHEA-COMP:9700"/>
        <dbReference type="Rhea" id="RHEA-COMP:9702"/>
        <dbReference type="ChEBI" id="CHEBI:30616"/>
        <dbReference type="ChEBI" id="CHEBI:33019"/>
        <dbReference type="ChEBI" id="CHEBI:60039"/>
        <dbReference type="ChEBI" id="CHEBI:78442"/>
        <dbReference type="ChEBI" id="CHEBI:78532"/>
        <dbReference type="ChEBI" id="CHEBI:456215"/>
        <dbReference type="EC" id="6.1.1.15"/>
    </reaction>
</comment>
<evidence type="ECO:0000256" key="1">
    <source>
        <dbReference type="ARBA" id="ARBA00004496"/>
    </source>
</evidence>
<dbReference type="InterPro" id="IPR023717">
    <property type="entry name" value="Pro-tRNA-Synthase_IIa_type1"/>
</dbReference>
<evidence type="ECO:0000256" key="6">
    <source>
        <dbReference type="ARBA" id="ARBA00022840"/>
    </source>
</evidence>
<dbReference type="PRINTS" id="PR01046">
    <property type="entry name" value="TRNASYNTHPRO"/>
</dbReference>
<dbReference type="Pfam" id="PF03129">
    <property type="entry name" value="HGTP_anticodon"/>
    <property type="match status" value="1"/>
</dbReference>
<dbReference type="InterPro" id="IPR036754">
    <property type="entry name" value="YbaK/aa-tRNA-synt-asso_dom_sf"/>
</dbReference>
<evidence type="ECO:0000256" key="11">
    <source>
        <dbReference type="SAM" id="Coils"/>
    </source>
</evidence>
<keyword evidence="4 10" id="KW-0436">Ligase</keyword>
<feature type="coiled-coil region" evidence="11">
    <location>
        <begin position="476"/>
        <end position="503"/>
    </location>
</feature>
<protein>
    <recommendedName>
        <fullName evidence="10">Proline--tRNA ligase</fullName>
        <ecNumber evidence="10">6.1.1.15</ecNumber>
    </recommendedName>
    <alternativeName>
        <fullName evidence="10">Prolyl-tRNA synthetase</fullName>
        <shortName evidence="10">ProRS</shortName>
    </alternativeName>
</protein>
<sequence>MRASQLYSPTLREMPADAEVMSHKLMLRAGFIRKLSAGLYTFLPLAWRTLRKIETIVREEMDAIDSQEIMMPIIQPAEIWQQSGRWGAYGEEMFRLQDRHQREFCLGPTHEEMITTLVKMDVSSYKQLPLTLYQIQNKYRDEVRPRFGLMRSREFIMKDGYSFDADPASMKVSYQKMYDAYSRIFTRCGLDFRPVEADSGAIGGSGSHEFMAFAKSGEAAIVRCHDCDYAANIEVACPQTPDIESEAAGVELEKVATPNQKTIEALCQFLQIDAAQTIKVVMYQAEKKLVMAVVPGTAEVNDVRVAGLVGAVELPLAGDEELQAHGLIPGYLSPIGLTPSDGLEIIVDPKVMQMTDAVSGANEADTHFRHVIPQRDFPDVRVETIRLITDEDVCPKCGGHITIDRGIEVGQVFQLGTKYSESLGAMFLDQNGKSHPFYMGCYGIGVSRTMAATIEQSYDDDGIIWPVAIAPYQVVVVAANSKNEEQQQAAEQLYNELTRAGIETVFDDRKERAGIKFKDADLIGYPVRVTVGKTFIEDGEVEIKVRRSGEVTKVKSDKALSTVQDLLASLA</sequence>
<dbReference type="CDD" id="cd00861">
    <property type="entry name" value="ProRS_anticodon_short"/>
    <property type="match status" value="1"/>
</dbReference>
<evidence type="ECO:0000313" key="13">
    <source>
        <dbReference type="EMBL" id="MBB6477105.1"/>
    </source>
</evidence>
<keyword evidence="3 10" id="KW-0963">Cytoplasm</keyword>
<feature type="domain" description="Aminoacyl-transfer RNA synthetases class-II family profile" evidence="12">
    <location>
        <begin position="47"/>
        <end position="466"/>
    </location>
</feature>
<dbReference type="InterPro" id="IPR007214">
    <property type="entry name" value="YbaK/aa-tRNA-synth-assoc-dom"/>
</dbReference>
<evidence type="ECO:0000313" key="14">
    <source>
        <dbReference type="Proteomes" id="UP000591941"/>
    </source>
</evidence>
<dbReference type="CDD" id="cd00779">
    <property type="entry name" value="ProRS_core_prok"/>
    <property type="match status" value="1"/>
</dbReference>
<dbReference type="InterPro" id="IPR002314">
    <property type="entry name" value="aa-tRNA-synt_IIb"/>
</dbReference>
<evidence type="ECO:0000256" key="5">
    <source>
        <dbReference type="ARBA" id="ARBA00022741"/>
    </source>
</evidence>
<dbReference type="GO" id="GO:0005524">
    <property type="term" value="F:ATP binding"/>
    <property type="evidence" value="ECO:0007669"/>
    <property type="project" value="UniProtKB-UniRule"/>
</dbReference>
<dbReference type="InterPro" id="IPR002316">
    <property type="entry name" value="Pro-tRNA-ligase_IIa"/>
</dbReference>
<comment type="similarity">
    <text evidence="10">Belongs to the class-II aminoacyl-tRNA synthetase family. ProS type 1 subfamily.</text>
</comment>
<proteinExistence type="inferred from homology"/>
<dbReference type="GO" id="GO:0140096">
    <property type="term" value="F:catalytic activity, acting on a protein"/>
    <property type="evidence" value="ECO:0007669"/>
    <property type="project" value="UniProtKB-ARBA"/>
</dbReference>
<dbReference type="FunFam" id="3.30.930.10:FF:000066">
    <property type="entry name" value="Proline--tRNA ligase"/>
    <property type="match status" value="1"/>
</dbReference>
<dbReference type="SUPFAM" id="SSF55681">
    <property type="entry name" value="Class II aaRS and biotin synthetases"/>
    <property type="match status" value="1"/>
</dbReference>
<keyword evidence="8 10" id="KW-0030">Aminoacyl-tRNA synthetase</keyword>
<dbReference type="InterPro" id="IPR050062">
    <property type="entry name" value="Pro-tRNA_synthetase"/>
</dbReference>
<evidence type="ECO:0000259" key="12">
    <source>
        <dbReference type="PROSITE" id="PS50862"/>
    </source>
</evidence>
<dbReference type="CDD" id="cd04334">
    <property type="entry name" value="ProRS-INS"/>
    <property type="match status" value="1"/>
</dbReference>
<evidence type="ECO:0000256" key="2">
    <source>
        <dbReference type="ARBA" id="ARBA00011738"/>
    </source>
</evidence>
<comment type="domain">
    <text evidence="10">Consists of three domains: the N-terminal catalytic domain, the editing domain and the C-terminal anticodon-binding domain.</text>
</comment>
<keyword evidence="7 10" id="KW-0648">Protein biosynthesis</keyword>
<dbReference type="InterPro" id="IPR044140">
    <property type="entry name" value="ProRS_anticodon_short"/>
</dbReference>
<dbReference type="GO" id="GO:0004827">
    <property type="term" value="F:proline-tRNA ligase activity"/>
    <property type="evidence" value="ECO:0007669"/>
    <property type="project" value="UniProtKB-UniRule"/>
</dbReference>
<dbReference type="Gene3D" id="3.40.50.800">
    <property type="entry name" value="Anticodon-binding domain"/>
    <property type="match status" value="1"/>
</dbReference>
<dbReference type="Proteomes" id="UP000591941">
    <property type="component" value="Unassembled WGS sequence"/>
</dbReference>
<evidence type="ECO:0000256" key="3">
    <source>
        <dbReference type="ARBA" id="ARBA00022490"/>
    </source>
</evidence>
<dbReference type="SUPFAM" id="SSF52954">
    <property type="entry name" value="Class II aaRS ABD-related"/>
    <property type="match status" value="1"/>
</dbReference>
<dbReference type="InterPro" id="IPR033730">
    <property type="entry name" value="ProRS_core_prok"/>
</dbReference>
<evidence type="ECO:0000256" key="4">
    <source>
        <dbReference type="ARBA" id="ARBA00022598"/>
    </source>
</evidence>
<dbReference type="GeneID" id="93485412"/>
<dbReference type="InterPro" id="IPR004500">
    <property type="entry name" value="Pro-tRNA-synth_IIa_bac-type"/>
</dbReference>
<dbReference type="GO" id="GO:0006433">
    <property type="term" value="P:prolyl-tRNA aminoacylation"/>
    <property type="evidence" value="ECO:0007669"/>
    <property type="project" value="UniProtKB-UniRule"/>
</dbReference>
<dbReference type="PROSITE" id="PS50862">
    <property type="entry name" value="AA_TRNA_LIGASE_II"/>
    <property type="match status" value="1"/>
</dbReference>
<dbReference type="PANTHER" id="PTHR42753:SF2">
    <property type="entry name" value="PROLINE--TRNA LIGASE"/>
    <property type="match status" value="1"/>
</dbReference>
<keyword evidence="11" id="KW-0175">Coiled coil</keyword>
<organism evidence="13 14">
    <name type="scientific">Negativicoccus succinicivorans</name>
    <dbReference type="NCBI Taxonomy" id="620903"/>
    <lineage>
        <taxon>Bacteria</taxon>
        <taxon>Bacillati</taxon>
        <taxon>Bacillota</taxon>
        <taxon>Negativicutes</taxon>
        <taxon>Veillonellales</taxon>
        <taxon>Veillonellaceae</taxon>
        <taxon>Negativicoccus</taxon>
    </lineage>
</organism>
<dbReference type="PIRSF" id="PIRSF001535">
    <property type="entry name" value="ProRS_1"/>
    <property type="match status" value="1"/>
</dbReference>
<dbReference type="HAMAP" id="MF_01569">
    <property type="entry name" value="Pro_tRNA_synth_type1"/>
    <property type="match status" value="1"/>
</dbReference>
<dbReference type="GO" id="GO:0016740">
    <property type="term" value="F:transferase activity"/>
    <property type="evidence" value="ECO:0007669"/>
    <property type="project" value="UniProtKB-ARBA"/>
</dbReference>
<dbReference type="FunFam" id="3.40.50.800:FF:000011">
    <property type="entry name" value="Proline--tRNA ligase"/>
    <property type="match status" value="1"/>
</dbReference>
<comment type="subcellular location">
    <subcellularLocation>
        <location evidence="1 10">Cytoplasm</location>
    </subcellularLocation>
</comment>
<evidence type="ECO:0000256" key="8">
    <source>
        <dbReference type="ARBA" id="ARBA00023146"/>
    </source>
</evidence>
<dbReference type="EC" id="6.1.1.15" evidence="10"/>
<dbReference type="Pfam" id="PF04073">
    <property type="entry name" value="tRNA_edit"/>
    <property type="match status" value="1"/>
</dbReference>
<dbReference type="PANTHER" id="PTHR42753">
    <property type="entry name" value="MITOCHONDRIAL RIBOSOME PROTEIN L39/PROLYL-TRNA LIGASE FAMILY MEMBER"/>
    <property type="match status" value="1"/>
</dbReference>
<dbReference type="Pfam" id="PF00587">
    <property type="entry name" value="tRNA-synt_2b"/>
    <property type="match status" value="1"/>
</dbReference>
<evidence type="ECO:0000256" key="7">
    <source>
        <dbReference type="ARBA" id="ARBA00022917"/>
    </source>
</evidence>
<dbReference type="InterPro" id="IPR045864">
    <property type="entry name" value="aa-tRNA-synth_II/BPL/LPL"/>
</dbReference>
<accession>A0A841QZJ6</accession>
<dbReference type="InterPro" id="IPR004154">
    <property type="entry name" value="Anticodon-bd"/>
</dbReference>
<dbReference type="SUPFAM" id="SSF55826">
    <property type="entry name" value="YbaK/ProRS associated domain"/>
    <property type="match status" value="1"/>
</dbReference>
<dbReference type="InterPro" id="IPR036621">
    <property type="entry name" value="Anticodon-bd_dom_sf"/>
</dbReference>
<name>A0A841QZJ6_9FIRM</name>
<dbReference type="InterPro" id="IPR006195">
    <property type="entry name" value="aa-tRNA-synth_II"/>
</dbReference>